<evidence type="ECO:0000313" key="9">
    <source>
        <dbReference type="Proteomes" id="UP000054529"/>
    </source>
</evidence>
<evidence type="ECO:0000256" key="2">
    <source>
        <dbReference type="ARBA" id="ARBA00022598"/>
    </source>
</evidence>
<dbReference type="GO" id="GO:0046872">
    <property type="term" value="F:metal ion binding"/>
    <property type="evidence" value="ECO:0007669"/>
    <property type="project" value="UniProtKB-KW"/>
</dbReference>
<dbReference type="InterPro" id="IPR005811">
    <property type="entry name" value="SUCC_ACL_C"/>
</dbReference>
<evidence type="ECO:0000256" key="3">
    <source>
        <dbReference type="ARBA" id="ARBA00022723"/>
    </source>
</evidence>
<organism evidence="8 9">
    <name type="scientific">Candidatus Riesia pediculischaeffi PTSU</name>
    <dbReference type="NCBI Taxonomy" id="1401651"/>
    <lineage>
        <taxon>Bacteria</taxon>
        <taxon>Pseudomonadati</taxon>
        <taxon>Pseudomonadota</taxon>
        <taxon>Gammaproteobacteria</taxon>
        <taxon>Enterobacterales</taxon>
        <taxon>Enterobacteriaceae</taxon>
        <taxon>Candidatus Riesia</taxon>
    </lineage>
</organism>
<protein>
    <submittedName>
        <fullName evidence="8">Succinyl-CoA ligase [ADP-forming] beta chain</fullName>
    </submittedName>
</protein>
<name>A0A0C1V7P1_9ENTR</name>
<dbReference type="PANTHER" id="PTHR11815:SF10">
    <property type="entry name" value="SUCCINATE--COA LIGASE [GDP-FORMING] SUBUNIT BETA, MITOCHONDRIAL"/>
    <property type="match status" value="1"/>
</dbReference>
<dbReference type="GO" id="GO:0042709">
    <property type="term" value="C:succinate-CoA ligase complex"/>
    <property type="evidence" value="ECO:0007669"/>
    <property type="project" value="TreeGrafter"/>
</dbReference>
<reference evidence="8 9" key="1">
    <citation type="journal article" date="2014" name="G3 (Bethesda)">
        <title>Genome sequence of Candidatus Riesia pediculischaeffi, endosymbiont of chimpanzee lice, and genomic comparison of recently acquired endosymbionts from human and chimpanzee lice.</title>
        <authorList>
            <person name="Boyd B.M."/>
            <person name="Allen J.M."/>
            <person name="de Crecy-Lagard V."/>
            <person name="Reed D.L."/>
        </authorList>
    </citation>
    <scope>NUCLEOTIDE SEQUENCE [LARGE SCALE GENOMIC DNA]</scope>
    <source>
        <strain evidence="8 9">PTSU</strain>
    </source>
</reference>
<dbReference type="Gene3D" id="3.40.50.261">
    <property type="entry name" value="Succinyl-CoA synthetase domains"/>
    <property type="match status" value="1"/>
</dbReference>
<dbReference type="GO" id="GO:0004775">
    <property type="term" value="F:succinate-CoA ligase (ADP-forming) activity"/>
    <property type="evidence" value="ECO:0007669"/>
    <property type="project" value="TreeGrafter"/>
</dbReference>
<dbReference type="GO" id="GO:0006099">
    <property type="term" value="P:tricarboxylic acid cycle"/>
    <property type="evidence" value="ECO:0007669"/>
    <property type="project" value="UniProtKB-KW"/>
</dbReference>
<dbReference type="PANTHER" id="PTHR11815">
    <property type="entry name" value="SUCCINYL-COA SYNTHETASE BETA CHAIN"/>
    <property type="match status" value="1"/>
</dbReference>
<accession>A0A0C1V7P1</accession>
<evidence type="ECO:0000259" key="6">
    <source>
        <dbReference type="Pfam" id="PF00549"/>
    </source>
</evidence>
<keyword evidence="1" id="KW-0816">Tricarboxylic acid cycle</keyword>
<evidence type="ECO:0000256" key="5">
    <source>
        <dbReference type="ARBA" id="ARBA00022842"/>
    </source>
</evidence>
<dbReference type="InterPro" id="IPR005809">
    <property type="entry name" value="Succ_CoA_ligase-like_bsu"/>
</dbReference>
<dbReference type="Pfam" id="PF00549">
    <property type="entry name" value="Ligase_CoA"/>
    <property type="match status" value="1"/>
</dbReference>
<dbReference type="HOGENOM" id="CLU_037430_0_1_6"/>
<dbReference type="Gene3D" id="3.30.470.20">
    <property type="entry name" value="ATP-grasp fold, B domain"/>
    <property type="match status" value="1"/>
</dbReference>
<feature type="domain" description="ATP-citrate synthase/succinyl-CoA ligase C-terminal" evidence="6">
    <location>
        <begin position="254"/>
        <end position="339"/>
    </location>
</feature>
<dbReference type="InterPro" id="IPR013650">
    <property type="entry name" value="ATP-grasp_succ-CoA_synth-type"/>
</dbReference>
<dbReference type="OrthoDB" id="9802602at2"/>
<dbReference type="AlphaFoldDB" id="A0A0C1V7P1"/>
<dbReference type="Proteomes" id="UP000054529">
    <property type="component" value="Unassembled WGS sequence"/>
</dbReference>
<evidence type="ECO:0000313" key="8">
    <source>
        <dbReference type="EMBL" id="KIE63838.1"/>
    </source>
</evidence>
<dbReference type="GO" id="GO:0006104">
    <property type="term" value="P:succinyl-CoA metabolic process"/>
    <property type="evidence" value="ECO:0007669"/>
    <property type="project" value="TreeGrafter"/>
</dbReference>
<evidence type="ECO:0000256" key="1">
    <source>
        <dbReference type="ARBA" id="ARBA00022532"/>
    </source>
</evidence>
<dbReference type="Gene3D" id="3.30.1490.20">
    <property type="entry name" value="ATP-grasp fold, A domain"/>
    <property type="match status" value="1"/>
</dbReference>
<dbReference type="PIRSF" id="PIRSF001554">
    <property type="entry name" value="SucCS_beta"/>
    <property type="match status" value="1"/>
</dbReference>
<gene>
    <name evidence="8" type="ORF">P689_1227</name>
</gene>
<dbReference type="SUPFAM" id="SSF52210">
    <property type="entry name" value="Succinyl-CoA synthetase domains"/>
    <property type="match status" value="1"/>
</dbReference>
<dbReference type="InterPro" id="IPR013815">
    <property type="entry name" value="ATP_grasp_subdomain_1"/>
</dbReference>
<keyword evidence="4" id="KW-0547">Nucleotide-binding</keyword>
<dbReference type="PATRIC" id="fig|1401651.3.peg.273"/>
<dbReference type="GO" id="GO:0005829">
    <property type="term" value="C:cytosol"/>
    <property type="evidence" value="ECO:0007669"/>
    <property type="project" value="TreeGrafter"/>
</dbReference>
<evidence type="ECO:0000259" key="7">
    <source>
        <dbReference type="Pfam" id="PF08442"/>
    </source>
</evidence>
<dbReference type="GO" id="GO:0005524">
    <property type="term" value="F:ATP binding"/>
    <property type="evidence" value="ECO:0007669"/>
    <property type="project" value="InterPro"/>
</dbReference>
<dbReference type="SUPFAM" id="SSF56059">
    <property type="entry name" value="Glutathione synthetase ATP-binding domain-like"/>
    <property type="match status" value="1"/>
</dbReference>
<dbReference type="InterPro" id="IPR017866">
    <property type="entry name" value="Succ-CoA_synthase_bsu_CS"/>
</dbReference>
<keyword evidence="2 8" id="KW-0436">Ligase</keyword>
<comment type="caution">
    <text evidence="8">The sequence shown here is derived from an EMBL/GenBank/DDBJ whole genome shotgun (WGS) entry which is preliminary data.</text>
</comment>
<dbReference type="PROSITE" id="PS01217">
    <property type="entry name" value="SUCCINYL_COA_LIG_3"/>
    <property type="match status" value="1"/>
</dbReference>
<dbReference type="Pfam" id="PF08442">
    <property type="entry name" value="ATP-grasp_2"/>
    <property type="match status" value="1"/>
</dbReference>
<evidence type="ECO:0000256" key="4">
    <source>
        <dbReference type="ARBA" id="ARBA00022741"/>
    </source>
</evidence>
<dbReference type="EMBL" id="AWXV01000004">
    <property type="protein sequence ID" value="KIE63838.1"/>
    <property type="molecule type" value="Genomic_DNA"/>
</dbReference>
<feature type="domain" description="ATP-grasp fold succinyl-CoA synthetase-type" evidence="7">
    <location>
        <begin position="2"/>
        <end position="192"/>
    </location>
</feature>
<proteinExistence type="predicted"/>
<keyword evidence="3" id="KW-0479">Metal-binding</keyword>
<sequence>MLSNYGFLVPKNFFCRTIEEIRDAFYFFEGQKFVLKCQIQFGGRGKSGAVKVVSNIQESELFFRRWMNRKLATDKTGIDGQKVVGMLVEEYIDVQQEMYVSVSIDKNKNRIVLIFSFYGGIEVEKNHEKNRNYFQKLEIDLIKRLKLDTIRRYVDKLCNIQKISLSFSKFLFDLLEIFFSLDLLFIEINPIAIDRYGKLICLDGKSKIDENALFREKEIKKEILSVENDSLEDIIDKLSISSNYVSLNGNIGCISNGAGLAMGLMDLIKIYGGHPANFLDIGGNTSLSKVEKYFCKILNQDRVIVVIVNVFGGIIRCDVVAQILLRSMKKIGGKPIPKIFVRFSGNRYQYGINMLKESCFKSNISIMYNLEEMVEKSVLLTKGRNVHFN</sequence>
<keyword evidence="5" id="KW-0460">Magnesium</keyword>
<dbReference type="InterPro" id="IPR016102">
    <property type="entry name" value="Succinyl-CoA_synth-like"/>
</dbReference>